<dbReference type="SUPFAM" id="SSF51126">
    <property type="entry name" value="Pectin lyase-like"/>
    <property type="match status" value="1"/>
</dbReference>
<accession>A0A4R7FDB2</accession>
<feature type="compositionally biased region" description="Polar residues" evidence="1">
    <location>
        <begin position="141"/>
        <end position="152"/>
    </location>
</feature>
<gene>
    <name evidence="3" type="ORF">CLV52_3459</name>
</gene>
<evidence type="ECO:0000256" key="1">
    <source>
        <dbReference type="SAM" id="MobiDB-lite"/>
    </source>
</evidence>
<sequence>MPVRGATTRGVETVLPPVSGASLLGPARDDARRVRSGDLQYARTGPIPVGTTTRTAPPSSLGRKRDAAFAAAAIAVVGAMSGAAALLPTAGADAQAGRAIQPVTSSQPTWSSSRTSAATALAGPATSSATEQRQRVVRQRTSATPDASTTGPKATRSPRPSATTTSPATGSPPQRATSPRSSGAGVVAGLAALGPLSGGLADLLQGVYSMRDFAVQSSGALVSGSVLQGAGVGRTVIRMAEHTSTRASSVPDNGNNQGGLANPTNPLYLLRGVNRLENATIQGTEQGHLYNGVYMAGSNIVIRHVQVNAIPGNSNANPGETFAVNVNRASGTNTVEDLTINGGSGALTSAAGLAINNSDADWRISDLTTRNLRYSAGIALWQVRGTFDIRDYVQRGGARSLGAERMAGTVNLYDPKWDAGTTGHDITYTWDGGYSGGSINVRYSSRAEVPDRKIQILTNKAAGIAGSVHVYIGGVEQDASRYVTVN</sequence>
<reference evidence="3 4" key="1">
    <citation type="submission" date="2019-03" db="EMBL/GenBank/DDBJ databases">
        <title>Genomic Encyclopedia of Archaeal and Bacterial Type Strains, Phase II (KMG-II): from individual species to whole genera.</title>
        <authorList>
            <person name="Goeker M."/>
        </authorList>
    </citation>
    <scope>NUCLEOTIDE SEQUENCE [LARGE SCALE GENOMIC DNA]</scope>
    <source>
        <strain evidence="3 4">DSM 24782</strain>
    </source>
</reference>
<feature type="compositionally biased region" description="Basic and acidic residues" evidence="1">
    <location>
        <begin position="27"/>
        <end position="36"/>
    </location>
</feature>
<evidence type="ECO:0000313" key="3">
    <source>
        <dbReference type="EMBL" id="TDS74935.1"/>
    </source>
</evidence>
<evidence type="ECO:0000256" key="2">
    <source>
        <dbReference type="SAM" id="Phobius"/>
    </source>
</evidence>
<dbReference type="RefSeq" id="WP_133767593.1">
    <property type="nucleotide sequence ID" value="NZ_BAAARP010000001.1"/>
</dbReference>
<feature type="compositionally biased region" description="Low complexity" evidence="1">
    <location>
        <begin position="154"/>
        <end position="173"/>
    </location>
</feature>
<dbReference type="AlphaFoldDB" id="A0A4R7FDB2"/>
<proteinExistence type="predicted"/>
<comment type="caution">
    <text evidence="3">The sequence shown here is derived from an EMBL/GenBank/DDBJ whole genome shotgun (WGS) entry which is preliminary data.</text>
</comment>
<feature type="region of interest" description="Disordered" evidence="1">
    <location>
        <begin position="98"/>
        <end position="183"/>
    </location>
</feature>
<dbReference type="InterPro" id="IPR011050">
    <property type="entry name" value="Pectin_lyase_fold/virulence"/>
</dbReference>
<keyword evidence="2" id="KW-1133">Transmembrane helix</keyword>
<dbReference type="Proteomes" id="UP000295344">
    <property type="component" value="Unassembled WGS sequence"/>
</dbReference>
<keyword evidence="2" id="KW-0812">Transmembrane</keyword>
<protein>
    <submittedName>
        <fullName evidence="3">Uncharacterized protein</fullName>
    </submittedName>
</protein>
<name>A0A4R7FDB2_9MICO</name>
<keyword evidence="4" id="KW-1185">Reference proteome</keyword>
<dbReference type="EMBL" id="SOAM01000004">
    <property type="protein sequence ID" value="TDS74935.1"/>
    <property type="molecule type" value="Genomic_DNA"/>
</dbReference>
<organism evidence="3 4">
    <name type="scientific">Amnibacterium kyonggiense</name>
    <dbReference type="NCBI Taxonomy" id="595671"/>
    <lineage>
        <taxon>Bacteria</taxon>
        <taxon>Bacillati</taxon>
        <taxon>Actinomycetota</taxon>
        <taxon>Actinomycetes</taxon>
        <taxon>Micrococcales</taxon>
        <taxon>Microbacteriaceae</taxon>
        <taxon>Amnibacterium</taxon>
    </lineage>
</organism>
<evidence type="ECO:0000313" key="4">
    <source>
        <dbReference type="Proteomes" id="UP000295344"/>
    </source>
</evidence>
<feature type="region of interest" description="Disordered" evidence="1">
    <location>
        <begin position="24"/>
        <end position="61"/>
    </location>
</feature>
<keyword evidence="2" id="KW-0472">Membrane</keyword>
<feature type="compositionally biased region" description="Low complexity" evidence="1">
    <location>
        <begin position="104"/>
        <end position="122"/>
    </location>
</feature>
<dbReference type="OrthoDB" id="5124083at2"/>
<feature type="transmembrane region" description="Helical" evidence="2">
    <location>
        <begin position="67"/>
        <end position="87"/>
    </location>
</feature>